<reference evidence="2" key="1">
    <citation type="submission" date="2021-03" db="EMBL/GenBank/DDBJ databases">
        <title>Plesiomonas shigelloides zfcc0051, isolated from zebrafish feces.</title>
        <authorList>
            <person name="Vanderhoek Z."/>
            <person name="Gaulke C."/>
        </authorList>
    </citation>
    <scope>NUCLEOTIDE SEQUENCE</scope>
    <source>
        <strain evidence="2">Zfcc0051</strain>
    </source>
</reference>
<dbReference type="InterPro" id="IPR029068">
    <property type="entry name" value="Glyas_Bleomycin-R_OHBP_Dase"/>
</dbReference>
<dbReference type="InterPro" id="IPR004360">
    <property type="entry name" value="Glyas_Fos-R_dOase_dom"/>
</dbReference>
<organism evidence="2 3">
    <name type="scientific">Plesiomonas shigelloides</name>
    <name type="common">Aeromonas shigelloides</name>
    <dbReference type="NCBI Taxonomy" id="703"/>
    <lineage>
        <taxon>Bacteria</taxon>
        <taxon>Pseudomonadati</taxon>
        <taxon>Pseudomonadota</taxon>
        <taxon>Gammaproteobacteria</taxon>
        <taxon>Enterobacterales</taxon>
        <taxon>Enterobacteriaceae</taxon>
        <taxon>Plesiomonas</taxon>
    </lineage>
</organism>
<sequence>MIDHTGIQVSNIALSKVFYEAVLHCLGYKICLDFGHAVGFGTPISCDTENADGRDPGGDFWISVGTLHTPRTHIAFRAATHDEVNAFYQAALQHGATCNGAPGYRAQYHPNYYAAFVLDPDGYNIEAVCHKAPELTEKKRVP</sequence>
<dbReference type="AlphaFoldDB" id="A0A8I1W9K3"/>
<proteinExistence type="predicted"/>
<evidence type="ECO:0000313" key="3">
    <source>
        <dbReference type="Proteomes" id="UP000664658"/>
    </source>
</evidence>
<evidence type="ECO:0000259" key="1">
    <source>
        <dbReference type="PROSITE" id="PS51819"/>
    </source>
</evidence>
<dbReference type="PROSITE" id="PS51819">
    <property type="entry name" value="VOC"/>
    <property type="match status" value="1"/>
</dbReference>
<accession>A0A8I1W9K3</accession>
<dbReference type="InterPro" id="IPR037523">
    <property type="entry name" value="VOC_core"/>
</dbReference>
<comment type="caution">
    <text evidence="2">The sequence shown here is derived from an EMBL/GenBank/DDBJ whole genome shotgun (WGS) entry which is preliminary data.</text>
</comment>
<dbReference type="CDD" id="cd07262">
    <property type="entry name" value="VOC_like"/>
    <property type="match status" value="1"/>
</dbReference>
<dbReference type="SUPFAM" id="SSF54593">
    <property type="entry name" value="Glyoxalase/Bleomycin resistance protein/Dihydroxybiphenyl dioxygenase"/>
    <property type="match status" value="1"/>
</dbReference>
<gene>
    <name evidence="2" type="ORF">J2R62_16285</name>
</gene>
<evidence type="ECO:0000313" key="2">
    <source>
        <dbReference type="EMBL" id="MBO1109740.1"/>
    </source>
</evidence>
<dbReference type="Proteomes" id="UP000664658">
    <property type="component" value="Unassembled WGS sequence"/>
</dbReference>
<protein>
    <submittedName>
        <fullName evidence="2">VOC family protein</fullName>
    </submittedName>
</protein>
<name>A0A8I1W9K3_PLESH</name>
<dbReference type="Gene3D" id="3.10.180.10">
    <property type="entry name" value="2,3-Dihydroxybiphenyl 1,2-Dioxygenase, domain 1"/>
    <property type="match status" value="1"/>
</dbReference>
<dbReference type="PANTHER" id="PTHR35006:SF2">
    <property type="entry name" value="GLYOXALASE FAMILY PROTEIN (AFU_ORTHOLOGUE AFUA_5G14830)"/>
    <property type="match status" value="1"/>
</dbReference>
<dbReference type="RefSeq" id="WP_207542706.1">
    <property type="nucleotide sequence ID" value="NZ_JAFNAA010000027.1"/>
</dbReference>
<dbReference type="PANTHER" id="PTHR35006">
    <property type="entry name" value="GLYOXALASE FAMILY PROTEIN (AFU_ORTHOLOGUE AFUA_5G14830)"/>
    <property type="match status" value="1"/>
</dbReference>
<dbReference type="Pfam" id="PF00903">
    <property type="entry name" value="Glyoxalase"/>
    <property type="match status" value="1"/>
</dbReference>
<feature type="domain" description="VOC" evidence="1">
    <location>
        <begin position="1"/>
        <end position="130"/>
    </location>
</feature>
<dbReference type="EMBL" id="JAFNAA010000027">
    <property type="protein sequence ID" value="MBO1109740.1"/>
    <property type="molecule type" value="Genomic_DNA"/>
</dbReference>